<proteinExistence type="predicted"/>
<name>A0ABS7FVU6_9ACTN</name>
<dbReference type="PANTHER" id="PTHR38460:SF1">
    <property type="entry name" value="TAUTOMERASE YOLI-RELATED"/>
    <property type="match status" value="1"/>
</dbReference>
<comment type="caution">
    <text evidence="1">The sequence shown here is derived from an EMBL/GenBank/DDBJ whole genome shotgun (WGS) entry which is preliminary data.</text>
</comment>
<dbReference type="PANTHER" id="PTHR38460">
    <property type="entry name" value="TAUTOMERASE YOLI-RELATED"/>
    <property type="match status" value="1"/>
</dbReference>
<evidence type="ECO:0000313" key="2">
    <source>
        <dbReference type="Proteomes" id="UP000774570"/>
    </source>
</evidence>
<protein>
    <submittedName>
        <fullName evidence="1">Tautomerase family protein</fullName>
    </submittedName>
</protein>
<evidence type="ECO:0000313" key="1">
    <source>
        <dbReference type="EMBL" id="MBW8484095.1"/>
    </source>
</evidence>
<dbReference type="Pfam" id="PF14552">
    <property type="entry name" value="Tautomerase_2"/>
    <property type="match status" value="1"/>
</dbReference>
<keyword evidence="2" id="KW-1185">Reference proteome</keyword>
<dbReference type="EMBL" id="JAIBOA010000010">
    <property type="protein sequence ID" value="MBW8484095.1"/>
    <property type="molecule type" value="Genomic_DNA"/>
</dbReference>
<gene>
    <name evidence="1" type="ORF">K1Y72_17040</name>
</gene>
<dbReference type="RefSeq" id="WP_220167331.1">
    <property type="nucleotide sequence ID" value="NZ_JAIBOA010000010.1"/>
</dbReference>
<dbReference type="InterPro" id="IPR014347">
    <property type="entry name" value="Tautomerase/MIF_sf"/>
</dbReference>
<dbReference type="InterPro" id="IPR037479">
    <property type="entry name" value="Tauto_MSAD"/>
</dbReference>
<organism evidence="1 2">
    <name type="scientific">Actinomadura parmotrematis</name>
    <dbReference type="NCBI Taxonomy" id="2864039"/>
    <lineage>
        <taxon>Bacteria</taxon>
        <taxon>Bacillati</taxon>
        <taxon>Actinomycetota</taxon>
        <taxon>Actinomycetes</taxon>
        <taxon>Streptosporangiales</taxon>
        <taxon>Thermomonosporaceae</taxon>
        <taxon>Actinomadura</taxon>
    </lineage>
</organism>
<accession>A0ABS7FVU6</accession>
<dbReference type="Gene3D" id="3.30.429.10">
    <property type="entry name" value="Macrophage Migration Inhibitory Factor"/>
    <property type="match status" value="1"/>
</dbReference>
<reference evidence="1 2" key="1">
    <citation type="submission" date="2021-07" db="EMBL/GenBank/DDBJ databases">
        <title>Actinomadura sp. PM05-2 isolated from lichen.</title>
        <authorList>
            <person name="Somphong A."/>
            <person name="Phongsopitanun W."/>
            <person name="Tanasupawat S."/>
            <person name="Peongsungnone V."/>
        </authorList>
    </citation>
    <scope>NUCLEOTIDE SEQUENCE [LARGE SCALE GENOMIC DNA]</scope>
    <source>
        <strain evidence="1 2">PM05-2</strain>
    </source>
</reference>
<dbReference type="SUPFAM" id="SSF55331">
    <property type="entry name" value="Tautomerase/MIF"/>
    <property type="match status" value="1"/>
</dbReference>
<dbReference type="Proteomes" id="UP000774570">
    <property type="component" value="Unassembled WGS sequence"/>
</dbReference>
<sequence>MAQIKVYGRRSAWADRRGELSDLLHASLRAAWRLPDGKRFHRFLLLDDGDLVAPMRGDRYLIVEILCFTGRSDEAKRGLVRDLYARLVPALALDPADLEITIVDVPPVNWGIRGVPADELSLDYPVEL</sequence>